<dbReference type="EMBL" id="CP133659">
    <property type="protein sequence ID" value="WMW64461.1"/>
    <property type="molecule type" value="Genomic_DNA"/>
</dbReference>
<feature type="zinc finger region" description="dksA C4-type" evidence="4">
    <location>
        <begin position="78"/>
        <end position="102"/>
    </location>
</feature>
<keyword evidence="2" id="KW-0863">Zinc-finger</keyword>
<evidence type="ECO:0000256" key="3">
    <source>
        <dbReference type="ARBA" id="ARBA00022833"/>
    </source>
</evidence>
<evidence type="ECO:0000259" key="6">
    <source>
        <dbReference type="Pfam" id="PF01258"/>
    </source>
</evidence>
<dbReference type="RefSeq" id="WP_309540554.1">
    <property type="nucleotide sequence ID" value="NZ_CP133659.1"/>
</dbReference>
<dbReference type="InterPro" id="IPR020458">
    <property type="entry name" value="Znf_DskA_TraR_CS"/>
</dbReference>
<organism evidence="7 8">
    <name type="scientific">Nitratidesulfovibrio liaohensis</name>
    <dbReference type="NCBI Taxonomy" id="2604158"/>
    <lineage>
        <taxon>Bacteria</taxon>
        <taxon>Pseudomonadati</taxon>
        <taxon>Thermodesulfobacteriota</taxon>
        <taxon>Desulfovibrionia</taxon>
        <taxon>Desulfovibrionales</taxon>
        <taxon>Desulfovibrionaceae</taxon>
        <taxon>Nitratidesulfovibrio</taxon>
    </lineage>
</organism>
<keyword evidence="1" id="KW-0479">Metal-binding</keyword>
<keyword evidence="8" id="KW-1185">Reference proteome</keyword>
<evidence type="ECO:0000256" key="1">
    <source>
        <dbReference type="ARBA" id="ARBA00022723"/>
    </source>
</evidence>
<dbReference type="PANTHER" id="PTHR33823:SF2">
    <property type="entry name" value="RNA POLYMERASE-BINDING TRANSCRIPTION FACTOR DKSA"/>
    <property type="match status" value="1"/>
</dbReference>
<proteinExistence type="predicted"/>
<dbReference type="Gene3D" id="1.20.120.910">
    <property type="entry name" value="DksA, coiled-coil domain"/>
    <property type="match status" value="1"/>
</dbReference>
<dbReference type="InterPro" id="IPR037187">
    <property type="entry name" value="DnaK_N"/>
</dbReference>
<feature type="domain" description="Zinc finger DksA/TraR C4-type" evidence="6">
    <location>
        <begin position="74"/>
        <end position="107"/>
    </location>
</feature>
<dbReference type="InterPro" id="IPR000962">
    <property type="entry name" value="Znf_DskA_TraR"/>
</dbReference>
<evidence type="ECO:0000256" key="2">
    <source>
        <dbReference type="ARBA" id="ARBA00022771"/>
    </source>
</evidence>
<sequence>MTDRHHAEIRRRLEAELTHLRRQLLVEGGVEACADENEFASRVSELALSMTLLDRAGRRIREIEGVLRAMDSQDYGVCDACGDDIPLPRLLARPTTRLCVHCQMEQETQGGPPHGRHGPRRGVLGPAPGLPDSARPRPGQARTDLTANRI</sequence>
<reference evidence="7" key="1">
    <citation type="submission" date="2023-09" db="EMBL/GenBank/DDBJ databases">
        <authorList>
            <consortium name="CW5 consortium"/>
            <person name="Lu C.-W."/>
        </authorList>
    </citation>
    <scope>NUCLEOTIDE SEQUENCE</scope>
    <source>
        <strain evidence="7">KPS</strain>
    </source>
</reference>
<gene>
    <name evidence="7" type="ORF">KPS_002478</name>
</gene>
<protein>
    <submittedName>
        <fullName evidence="7">TraR/DksA family transcriptional regulator</fullName>
    </submittedName>
</protein>
<name>A0ABY9QY66_9BACT</name>
<dbReference type="PROSITE" id="PS01102">
    <property type="entry name" value="ZF_DKSA_1"/>
    <property type="match status" value="1"/>
</dbReference>
<keyword evidence="3" id="KW-0862">Zinc</keyword>
<dbReference type="SUPFAM" id="SSF57716">
    <property type="entry name" value="Glucocorticoid receptor-like (DNA-binding domain)"/>
    <property type="match status" value="1"/>
</dbReference>
<dbReference type="SUPFAM" id="SSF109635">
    <property type="entry name" value="DnaK suppressor protein DksA, alpha-hairpin domain"/>
    <property type="match status" value="1"/>
</dbReference>
<evidence type="ECO:0000256" key="5">
    <source>
        <dbReference type="SAM" id="MobiDB-lite"/>
    </source>
</evidence>
<evidence type="ECO:0000313" key="7">
    <source>
        <dbReference type="EMBL" id="WMW64461.1"/>
    </source>
</evidence>
<dbReference type="Pfam" id="PF01258">
    <property type="entry name" value="zf-dskA_traR"/>
    <property type="match status" value="1"/>
</dbReference>
<dbReference type="Proteomes" id="UP001180616">
    <property type="component" value="Chromosome"/>
</dbReference>
<dbReference type="PANTHER" id="PTHR33823">
    <property type="entry name" value="RNA POLYMERASE-BINDING TRANSCRIPTION FACTOR DKSA-RELATED"/>
    <property type="match status" value="1"/>
</dbReference>
<evidence type="ECO:0000256" key="4">
    <source>
        <dbReference type="PROSITE-ProRule" id="PRU00510"/>
    </source>
</evidence>
<evidence type="ECO:0000313" key="8">
    <source>
        <dbReference type="Proteomes" id="UP001180616"/>
    </source>
</evidence>
<accession>A0ABY9QY66</accession>
<dbReference type="PROSITE" id="PS51128">
    <property type="entry name" value="ZF_DKSA_2"/>
    <property type="match status" value="1"/>
</dbReference>
<feature type="region of interest" description="Disordered" evidence="5">
    <location>
        <begin position="106"/>
        <end position="150"/>
    </location>
</feature>